<evidence type="ECO:0000256" key="11">
    <source>
        <dbReference type="PIRSR" id="PIRSR605002-3"/>
    </source>
</evidence>
<dbReference type="Proteomes" id="UP000274504">
    <property type="component" value="Unassembled WGS sequence"/>
</dbReference>
<dbReference type="UniPathway" id="UPA00126">
    <property type="reaction ID" value="UER00424"/>
</dbReference>
<dbReference type="AlphaFoldDB" id="A0A158QDL4"/>
<dbReference type="GO" id="GO:0006013">
    <property type="term" value="P:mannose metabolic process"/>
    <property type="evidence" value="ECO:0007669"/>
    <property type="project" value="TreeGrafter"/>
</dbReference>
<dbReference type="Gene3D" id="3.40.50.1000">
    <property type="entry name" value="HAD superfamily/HAD-like"/>
    <property type="match status" value="1"/>
</dbReference>
<feature type="binding site" evidence="11">
    <location>
        <position position="181"/>
    </location>
    <ligand>
        <name>Mg(2+)</name>
        <dbReference type="ChEBI" id="CHEBI:18420"/>
        <label>1</label>
    </ligand>
</feature>
<evidence type="ECO:0000256" key="6">
    <source>
        <dbReference type="ARBA" id="ARBA00022490"/>
    </source>
</evidence>
<sequence length="219" mass="24989">MYNFLCELDKKVPVGLVGGSDLGKITEQMGGRAALHKFKHVFTENGLVAYEYDKVIGTMSIASHLGEDLLQRLINFILRYLSDVKLPVKRGNFVELRNGILNVSPIGRSCSQSERDAFYEYDKVQKIRETMVEVLRKEFADCDLQFSIGGQISIDIFPKGWSKCFCLSFLKDYDTIHFFGDKTMEGGNDYEIYNDPRTIGHTVTSPEDTMNQLKDYFFA</sequence>
<evidence type="ECO:0000256" key="9">
    <source>
        <dbReference type="ARBA" id="ARBA00023235"/>
    </source>
</evidence>
<dbReference type="GO" id="GO:0046872">
    <property type="term" value="F:metal ion binding"/>
    <property type="evidence" value="ECO:0007669"/>
    <property type="project" value="UniProtKB-KW"/>
</dbReference>
<feature type="binding site" evidence="10">
    <location>
        <position position="108"/>
    </location>
    <ligand>
        <name>alpha-D-mannose 1-phosphate</name>
        <dbReference type="ChEBI" id="CHEBI:58409"/>
    </ligand>
</feature>
<dbReference type="CDD" id="cd02585">
    <property type="entry name" value="HAD_PMM"/>
    <property type="match status" value="1"/>
</dbReference>
<comment type="similarity">
    <text evidence="3 12">Belongs to the eukaryotic PMM family.</text>
</comment>
<dbReference type="FunFam" id="3.30.1240.20:FF:000001">
    <property type="entry name" value="Phosphomannomutase"/>
    <property type="match status" value="1"/>
</dbReference>
<feature type="binding site" evidence="10">
    <location>
        <position position="153"/>
    </location>
    <ligand>
        <name>alpha-D-mannose 1-phosphate</name>
        <dbReference type="ChEBI" id="CHEBI:58409"/>
    </ligand>
</feature>
<evidence type="ECO:0000256" key="8">
    <source>
        <dbReference type="ARBA" id="ARBA00022842"/>
    </source>
</evidence>
<comment type="subunit">
    <text evidence="4 12">Homodimer.</text>
</comment>
<evidence type="ECO:0000256" key="7">
    <source>
        <dbReference type="ARBA" id="ARBA00022723"/>
    </source>
</evidence>
<keyword evidence="7 11" id="KW-0479">Metal-binding</keyword>
<comment type="pathway">
    <text evidence="2 12">Nucleotide-sugar biosynthesis; GDP-alpha-D-mannose biosynthesis; alpha-D-mannose 1-phosphate from D-fructose 6-phosphate: step 2/2.</text>
</comment>
<feature type="binding site" evidence="11">
    <location>
        <position position="195"/>
    </location>
    <ligand>
        <name>Mg(2+)</name>
        <dbReference type="ChEBI" id="CHEBI:18420"/>
        <label>1</label>
    </ligand>
</feature>
<feature type="binding site" evidence="10">
    <location>
        <position position="155"/>
    </location>
    <ligand>
        <name>alpha-D-mannose 1-phosphate</name>
        <dbReference type="ChEBI" id="CHEBI:58409"/>
    </ligand>
</feature>
<feature type="binding site" evidence="10">
    <location>
        <position position="115"/>
    </location>
    <ligand>
        <name>alpha-D-mannose 1-phosphate</name>
        <dbReference type="ChEBI" id="CHEBI:58409"/>
    </ligand>
</feature>
<dbReference type="Pfam" id="PF03332">
    <property type="entry name" value="PMM"/>
    <property type="match status" value="1"/>
</dbReference>
<evidence type="ECO:0000256" key="1">
    <source>
        <dbReference type="ARBA" id="ARBA00004496"/>
    </source>
</evidence>
<proteinExistence type="inferred from homology"/>
<dbReference type="GO" id="GO:0006487">
    <property type="term" value="P:protein N-linked glycosylation"/>
    <property type="evidence" value="ECO:0007669"/>
    <property type="project" value="TreeGrafter"/>
</dbReference>
<comment type="subcellular location">
    <subcellularLocation>
        <location evidence="1 12">Cytoplasm</location>
    </subcellularLocation>
</comment>
<dbReference type="InterPro" id="IPR036412">
    <property type="entry name" value="HAD-like_sf"/>
</dbReference>
<keyword evidence="8 11" id="KW-0460">Magnesium</keyword>
<evidence type="ECO:0000313" key="15">
    <source>
        <dbReference type="WBParaSite" id="HDID_0000325901-mRNA-1"/>
    </source>
</evidence>
<keyword evidence="6 12" id="KW-0963">Cytoplasm</keyword>
<keyword evidence="9 12" id="KW-0413">Isomerase</keyword>
<dbReference type="InterPro" id="IPR006379">
    <property type="entry name" value="HAD-SF_hydro_IIB"/>
</dbReference>
<dbReference type="WBParaSite" id="HDID_0000325901-mRNA-1">
    <property type="protein sequence ID" value="HDID_0000325901-mRNA-1"/>
    <property type="gene ID" value="HDID_0000325901"/>
</dbReference>
<evidence type="ECO:0000313" key="14">
    <source>
        <dbReference type="Proteomes" id="UP000274504"/>
    </source>
</evidence>
<evidence type="ECO:0000256" key="2">
    <source>
        <dbReference type="ARBA" id="ARBA00004699"/>
    </source>
</evidence>
<dbReference type="GO" id="GO:0005829">
    <property type="term" value="C:cytosol"/>
    <property type="evidence" value="ECO:0007669"/>
    <property type="project" value="TreeGrafter"/>
</dbReference>
<dbReference type="SUPFAM" id="SSF56784">
    <property type="entry name" value="HAD-like"/>
    <property type="match status" value="1"/>
</dbReference>
<name>A0A158QDL4_HYMDI</name>
<accession>A0A158QDL4</accession>
<feature type="binding site" evidence="11">
    <location>
        <position position="198"/>
    </location>
    <ligand>
        <name>Mg(2+)</name>
        <dbReference type="ChEBI" id="CHEBI:18420"/>
        <label>1</label>
    </ligand>
</feature>
<comment type="cofactor">
    <cofactor evidence="11">
        <name>Mg(2+)</name>
        <dbReference type="ChEBI" id="CHEBI:18420"/>
    </cofactor>
</comment>
<organism evidence="15">
    <name type="scientific">Hymenolepis diminuta</name>
    <name type="common">Rat tapeworm</name>
    <dbReference type="NCBI Taxonomy" id="6216"/>
    <lineage>
        <taxon>Eukaryota</taxon>
        <taxon>Metazoa</taxon>
        <taxon>Spiralia</taxon>
        <taxon>Lophotrochozoa</taxon>
        <taxon>Platyhelminthes</taxon>
        <taxon>Cestoda</taxon>
        <taxon>Eucestoda</taxon>
        <taxon>Cyclophyllidea</taxon>
        <taxon>Hymenolepididae</taxon>
        <taxon>Hymenolepis</taxon>
    </lineage>
</organism>
<comment type="catalytic activity">
    <reaction evidence="12">
        <text>alpha-D-mannose 1-phosphate = D-mannose 6-phosphate</text>
        <dbReference type="Rhea" id="RHEA:11140"/>
        <dbReference type="ChEBI" id="CHEBI:58409"/>
        <dbReference type="ChEBI" id="CHEBI:58735"/>
        <dbReference type="EC" id="5.4.2.8"/>
    </reaction>
</comment>
<gene>
    <name evidence="13" type="ORF">HDID_LOCUS3257</name>
</gene>
<evidence type="ECO:0000256" key="3">
    <source>
        <dbReference type="ARBA" id="ARBA00009736"/>
    </source>
</evidence>
<evidence type="ECO:0000256" key="10">
    <source>
        <dbReference type="PIRSR" id="PIRSR605002-2"/>
    </source>
</evidence>
<dbReference type="PANTHER" id="PTHR10466:SF0">
    <property type="entry name" value="PHOSPHOMANNOMUTASE"/>
    <property type="match status" value="1"/>
</dbReference>
<dbReference type="STRING" id="6216.A0A158QDL4"/>
<feature type="binding site" evidence="11">
    <location>
        <position position="193"/>
    </location>
    <ligand>
        <name>Mg(2+)</name>
        <dbReference type="ChEBI" id="CHEBI:18420"/>
        <label>1</label>
    </ligand>
</feature>
<dbReference type="GO" id="GO:0004615">
    <property type="term" value="F:phosphomannomutase activity"/>
    <property type="evidence" value="ECO:0007669"/>
    <property type="project" value="UniProtKB-EC"/>
</dbReference>
<dbReference type="Gene3D" id="3.30.1240.20">
    <property type="match status" value="1"/>
</dbReference>
<dbReference type="InterPro" id="IPR023214">
    <property type="entry name" value="HAD_sf"/>
</dbReference>
<dbReference type="PANTHER" id="PTHR10466">
    <property type="entry name" value="PHOSPHOMANNOMUTASE"/>
    <property type="match status" value="1"/>
</dbReference>
<reference evidence="13 14" key="2">
    <citation type="submission" date="2018-11" db="EMBL/GenBank/DDBJ databases">
        <authorList>
            <consortium name="Pathogen Informatics"/>
        </authorList>
    </citation>
    <scope>NUCLEOTIDE SEQUENCE [LARGE SCALE GENOMIC DNA]</scope>
</reference>
<dbReference type="OrthoDB" id="10264771at2759"/>
<dbReference type="GO" id="GO:0009298">
    <property type="term" value="P:GDP-mannose biosynthetic process"/>
    <property type="evidence" value="ECO:0007669"/>
    <property type="project" value="UniProtKB-UniPathway"/>
</dbReference>
<dbReference type="EMBL" id="UYSG01000949">
    <property type="protein sequence ID" value="VDL29522.1"/>
    <property type="molecule type" value="Genomic_DNA"/>
</dbReference>
<evidence type="ECO:0000313" key="13">
    <source>
        <dbReference type="EMBL" id="VDL29522.1"/>
    </source>
</evidence>
<dbReference type="InterPro" id="IPR005002">
    <property type="entry name" value="PMM"/>
</dbReference>
<comment type="function">
    <text evidence="12">Involved in the synthesis of the GDP-mannose and dolichol-phosphate-mannose required for a number of critical mannosyl transfer reactions.</text>
</comment>
<dbReference type="EC" id="5.4.2.8" evidence="5 12"/>
<evidence type="ECO:0000256" key="12">
    <source>
        <dbReference type="RuleBase" id="RU361118"/>
    </source>
</evidence>
<reference evidence="15" key="1">
    <citation type="submission" date="2016-04" db="UniProtKB">
        <authorList>
            <consortium name="WormBaseParasite"/>
        </authorList>
    </citation>
    <scope>IDENTIFICATION</scope>
</reference>
<protein>
    <recommendedName>
        <fullName evidence="5 12">Phosphomannomutase</fullName>
        <ecNumber evidence="5 12">5.4.2.8</ecNumber>
    </recommendedName>
</protein>
<evidence type="ECO:0000256" key="4">
    <source>
        <dbReference type="ARBA" id="ARBA00011738"/>
    </source>
</evidence>
<feature type="binding site" evidence="10">
    <location>
        <position position="97"/>
    </location>
    <ligand>
        <name>alpha-D-mannose 1-phosphate</name>
        <dbReference type="ChEBI" id="CHEBI:58409"/>
    </ligand>
</feature>
<evidence type="ECO:0000256" key="5">
    <source>
        <dbReference type="ARBA" id="ARBA00012730"/>
    </source>
</evidence>
<dbReference type="InterPro" id="IPR043169">
    <property type="entry name" value="PMM_cap"/>
</dbReference>
<dbReference type="NCBIfam" id="TIGR01484">
    <property type="entry name" value="HAD-SF-IIB"/>
    <property type="match status" value="1"/>
</dbReference>